<dbReference type="InterPro" id="IPR025827">
    <property type="entry name" value="Zn_ribbon_recom_dom"/>
</dbReference>
<sequence length="178" mass="20485">MESCPKFPNTASGKLGNNRVNIMLKNPTYAGYIEYKSWGVSLRKAQHEGIISYETFLKIQERLEGRAYAPTRKDLNMDFPLRGSVACECGNALTAAWSKSKTGKLHPYYLCQNRKCEYKGKLIRRDVLEGEFEELLKQLTPTRNLMAAASDMFKTLWDHREATLHMRRKTLKQKCNDA</sequence>
<organism evidence="3 4">
    <name type="scientific">Nitrosomonas aestuarii</name>
    <dbReference type="NCBI Taxonomy" id="52441"/>
    <lineage>
        <taxon>Bacteria</taxon>
        <taxon>Pseudomonadati</taxon>
        <taxon>Pseudomonadota</taxon>
        <taxon>Betaproteobacteria</taxon>
        <taxon>Nitrosomonadales</taxon>
        <taxon>Nitrosomonadaceae</taxon>
        <taxon>Nitrosomonas</taxon>
    </lineage>
</organism>
<accession>A0A1I4CK77</accession>
<dbReference type="Proteomes" id="UP000199533">
    <property type="component" value="Unassembled WGS sequence"/>
</dbReference>
<proteinExistence type="predicted"/>
<keyword evidence="4" id="KW-1185">Reference proteome</keyword>
<dbReference type="InterPro" id="IPR038109">
    <property type="entry name" value="DNA_bind_recomb_sf"/>
</dbReference>
<dbReference type="Pfam" id="PF13408">
    <property type="entry name" value="Zn_ribbon_recom"/>
    <property type="match status" value="1"/>
</dbReference>
<dbReference type="Gene3D" id="3.90.1750.20">
    <property type="entry name" value="Putative Large Serine Recombinase, Chain B, Domain 2"/>
    <property type="match status" value="1"/>
</dbReference>
<dbReference type="STRING" id="52441.SAMN05216302_101644"/>
<feature type="domain" description="Recombinase zinc beta ribbon" evidence="2">
    <location>
        <begin position="80"/>
        <end position="136"/>
    </location>
</feature>
<protein>
    <submittedName>
        <fullName evidence="3">Recombinase</fullName>
    </submittedName>
</protein>
<evidence type="ECO:0000259" key="1">
    <source>
        <dbReference type="Pfam" id="PF07508"/>
    </source>
</evidence>
<reference evidence="4" key="1">
    <citation type="submission" date="2016-10" db="EMBL/GenBank/DDBJ databases">
        <authorList>
            <person name="Varghese N."/>
            <person name="Submissions S."/>
        </authorList>
    </citation>
    <scope>NUCLEOTIDE SEQUENCE [LARGE SCALE GENOMIC DNA]</scope>
    <source>
        <strain evidence="4">Nm69</strain>
    </source>
</reference>
<dbReference type="GO" id="GO:0003677">
    <property type="term" value="F:DNA binding"/>
    <property type="evidence" value="ECO:0007669"/>
    <property type="project" value="InterPro"/>
</dbReference>
<evidence type="ECO:0000313" key="4">
    <source>
        <dbReference type="Proteomes" id="UP000199533"/>
    </source>
</evidence>
<evidence type="ECO:0000259" key="2">
    <source>
        <dbReference type="Pfam" id="PF13408"/>
    </source>
</evidence>
<feature type="domain" description="Recombinase" evidence="1">
    <location>
        <begin position="17"/>
        <end position="66"/>
    </location>
</feature>
<dbReference type="Pfam" id="PF07508">
    <property type="entry name" value="Recombinase"/>
    <property type="match status" value="1"/>
</dbReference>
<dbReference type="EMBL" id="FOSP01000016">
    <property type="protein sequence ID" value="SFK81638.1"/>
    <property type="molecule type" value="Genomic_DNA"/>
</dbReference>
<dbReference type="GO" id="GO:0000150">
    <property type="term" value="F:DNA strand exchange activity"/>
    <property type="evidence" value="ECO:0007669"/>
    <property type="project" value="InterPro"/>
</dbReference>
<gene>
    <name evidence="3" type="ORF">SAMN05216302_101644</name>
</gene>
<dbReference type="OrthoDB" id="6388604at2"/>
<dbReference type="InterPro" id="IPR011109">
    <property type="entry name" value="DNA_bind_recombinase_dom"/>
</dbReference>
<evidence type="ECO:0000313" key="3">
    <source>
        <dbReference type="EMBL" id="SFK81638.1"/>
    </source>
</evidence>
<dbReference type="AlphaFoldDB" id="A0A1I4CK77"/>
<name>A0A1I4CK77_9PROT</name>